<feature type="region of interest" description="Disordered" evidence="5">
    <location>
        <begin position="39"/>
        <end position="85"/>
    </location>
</feature>
<evidence type="ECO:0000256" key="3">
    <source>
        <dbReference type="ARBA" id="ARBA00022833"/>
    </source>
</evidence>
<evidence type="ECO:0000256" key="1">
    <source>
        <dbReference type="ARBA" id="ARBA00022723"/>
    </source>
</evidence>
<feature type="domain" description="PHD-type" evidence="6">
    <location>
        <begin position="72"/>
        <end position="133"/>
    </location>
</feature>
<dbReference type="SMART" id="SM00249">
    <property type="entry name" value="PHD"/>
    <property type="match status" value="1"/>
</dbReference>
<keyword evidence="2 4" id="KW-0863">Zinc-finger</keyword>
<name>A0A8S4PXR2_OWEFU</name>
<evidence type="ECO:0000259" key="6">
    <source>
        <dbReference type="PROSITE" id="PS50016"/>
    </source>
</evidence>
<gene>
    <name evidence="7" type="ORF">OFUS_LOCUS22573</name>
</gene>
<protein>
    <recommendedName>
        <fullName evidence="6">PHD-type domain-containing protein</fullName>
    </recommendedName>
</protein>
<keyword evidence="1" id="KW-0479">Metal-binding</keyword>
<dbReference type="EMBL" id="CAIIXF020000011">
    <property type="protein sequence ID" value="CAH1798424.1"/>
    <property type="molecule type" value="Genomic_DNA"/>
</dbReference>
<dbReference type="Proteomes" id="UP000749559">
    <property type="component" value="Unassembled WGS sequence"/>
</dbReference>
<sequence length="133" mass="16133">IQEKQRKDEERRQKEEAKERRRKERELKRKLKLENEEIKQQKKKKVELSKEYEEQSDEDDGEEDDDDDEEYDEPCDICEENEDARGNGKEADRMVECNICLTWYHVSCARYAGSNIPRWGRIKFDKFVCYKCA</sequence>
<dbReference type="GO" id="GO:0008270">
    <property type="term" value="F:zinc ion binding"/>
    <property type="evidence" value="ECO:0007669"/>
    <property type="project" value="UniProtKB-KW"/>
</dbReference>
<evidence type="ECO:0000256" key="5">
    <source>
        <dbReference type="SAM" id="MobiDB-lite"/>
    </source>
</evidence>
<keyword evidence="8" id="KW-1185">Reference proteome</keyword>
<organism evidence="7 8">
    <name type="scientific">Owenia fusiformis</name>
    <name type="common">Polychaete worm</name>
    <dbReference type="NCBI Taxonomy" id="6347"/>
    <lineage>
        <taxon>Eukaryota</taxon>
        <taxon>Metazoa</taxon>
        <taxon>Spiralia</taxon>
        <taxon>Lophotrochozoa</taxon>
        <taxon>Annelida</taxon>
        <taxon>Polychaeta</taxon>
        <taxon>Sedentaria</taxon>
        <taxon>Canalipalpata</taxon>
        <taxon>Sabellida</taxon>
        <taxon>Oweniida</taxon>
        <taxon>Oweniidae</taxon>
        <taxon>Owenia</taxon>
    </lineage>
</organism>
<dbReference type="Pfam" id="PF00628">
    <property type="entry name" value="PHD"/>
    <property type="match status" value="1"/>
</dbReference>
<evidence type="ECO:0000313" key="7">
    <source>
        <dbReference type="EMBL" id="CAH1798424.1"/>
    </source>
</evidence>
<evidence type="ECO:0000313" key="8">
    <source>
        <dbReference type="Proteomes" id="UP000749559"/>
    </source>
</evidence>
<feature type="region of interest" description="Disordered" evidence="5">
    <location>
        <begin position="1"/>
        <end position="26"/>
    </location>
</feature>
<dbReference type="InterPro" id="IPR019786">
    <property type="entry name" value="Zinc_finger_PHD-type_CS"/>
</dbReference>
<reference evidence="7" key="1">
    <citation type="submission" date="2022-03" db="EMBL/GenBank/DDBJ databases">
        <authorList>
            <person name="Martin C."/>
        </authorList>
    </citation>
    <scope>NUCLEOTIDE SEQUENCE</scope>
</reference>
<evidence type="ECO:0000256" key="4">
    <source>
        <dbReference type="PROSITE-ProRule" id="PRU00146"/>
    </source>
</evidence>
<comment type="caution">
    <text evidence="7">The sequence shown here is derived from an EMBL/GenBank/DDBJ whole genome shotgun (WGS) entry which is preliminary data.</text>
</comment>
<dbReference type="InterPro" id="IPR011011">
    <property type="entry name" value="Znf_FYVE_PHD"/>
</dbReference>
<dbReference type="SUPFAM" id="SSF57903">
    <property type="entry name" value="FYVE/PHD zinc finger"/>
    <property type="match status" value="1"/>
</dbReference>
<dbReference type="PROSITE" id="PS01359">
    <property type="entry name" value="ZF_PHD_1"/>
    <property type="match status" value="1"/>
</dbReference>
<dbReference type="Gene3D" id="3.30.40.10">
    <property type="entry name" value="Zinc/RING finger domain, C3HC4 (zinc finger)"/>
    <property type="match status" value="1"/>
</dbReference>
<evidence type="ECO:0000256" key="2">
    <source>
        <dbReference type="ARBA" id="ARBA00022771"/>
    </source>
</evidence>
<dbReference type="AlphaFoldDB" id="A0A8S4PXR2"/>
<feature type="compositionally biased region" description="Acidic residues" evidence="5">
    <location>
        <begin position="54"/>
        <end position="82"/>
    </location>
</feature>
<dbReference type="InterPro" id="IPR001965">
    <property type="entry name" value="Znf_PHD"/>
</dbReference>
<dbReference type="InterPro" id="IPR019787">
    <property type="entry name" value="Znf_PHD-finger"/>
</dbReference>
<keyword evidence="3" id="KW-0862">Zinc</keyword>
<accession>A0A8S4PXR2</accession>
<feature type="compositionally biased region" description="Basic and acidic residues" evidence="5">
    <location>
        <begin position="39"/>
        <end position="53"/>
    </location>
</feature>
<dbReference type="PROSITE" id="PS50016">
    <property type="entry name" value="ZF_PHD_2"/>
    <property type="match status" value="1"/>
</dbReference>
<dbReference type="InterPro" id="IPR013083">
    <property type="entry name" value="Znf_RING/FYVE/PHD"/>
</dbReference>
<proteinExistence type="predicted"/>
<feature type="non-terminal residue" evidence="7">
    <location>
        <position position="1"/>
    </location>
</feature>